<feature type="domain" description="Major facilitator superfamily (MFS) profile" evidence="9">
    <location>
        <begin position="31"/>
        <end position="482"/>
    </location>
</feature>
<dbReference type="Pfam" id="PF07690">
    <property type="entry name" value="MFS_1"/>
    <property type="match status" value="1"/>
</dbReference>
<feature type="transmembrane region" description="Helical" evidence="8">
    <location>
        <begin position="321"/>
        <end position="340"/>
    </location>
</feature>
<dbReference type="PROSITE" id="PS50850">
    <property type="entry name" value="MFS"/>
    <property type="match status" value="1"/>
</dbReference>
<dbReference type="CDD" id="cd17321">
    <property type="entry name" value="MFS_MMR_MDR_like"/>
    <property type="match status" value="1"/>
</dbReference>
<dbReference type="PRINTS" id="PR01036">
    <property type="entry name" value="TCRTETB"/>
</dbReference>
<evidence type="ECO:0000313" key="10">
    <source>
        <dbReference type="EMBL" id="NNG38288.1"/>
    </source>
</evidence>
<feature type="transmembrane region" description="Helical" evidence="8">
    <location>
        <begin position="352"/>
        <end position="371"/>
    </location>
</feature>
<feature type="region of interest" description="Disordered" evidence="7">
    <location>
        <begin position="1"/>
        <end position="22"/>
    </location>
</feature>
<dbReference type="Gene3D" id="1.20.1250.20">
    <property type="entry name" value="MFS general substrate transporter like domains"/>
    <property type="match status" value="1"/>
</dbReference>
<evidence type="ECO:0000259" key="9">
    <source>
        <dbReference type="PROSITE" id="PS50850"/>
    </source>
</evidence>
<feature type="transmembrane region" description="Helical" evidence="8">
    <location>
        <begin position="122"/>
        <end position="145"/>
    </location>
</feature>
<dbReference type="GO" id="GO:0022857">
    <property type="term" value="F:transmembrane transporter activity"/>
    <property type="evidence" value="ECO:0007669"/>
    <property type="project" value="InterPro"/>
</dbReference>
<evidence type="ECO:0000256" key="5">
    <source>
        <dbReference type="ARBA" id="ARBA00022989"/>
    </source>
</evidence>
<reference evidence="10 11" key="1">
    <citation type="submission" date="2020-05" db="EMBL/GenBank/DDBJ databases">
        <title>Flexivirga sp. ID2601S isolated from air conditioner.</title>
        <authorList>
            <person name="Kim D.H."/>
        </authorList>
    </citation>
    <scope>NUCLEOTIDE SEQUENCE [LARGE SCALE GENOMIC DNA]</scope>
    <source>
        <strain evidence="10 11">ID2601S</strain>
    </source>
</reference>
<comment type="caution">
    <text evidence="10">The sequence shown here is derived from an EMBL/GenBank/DDBJ whole genome shotgun (WGS) entry which is preliminary data.</text>
</comment>
<dbReference type="AlphaFoldDB" id="A0A849AGF2"/>
<gene>
    <name evidence="10" type="ORF">HJ588_03240</name>
</gene>
<evidence type="ECO:0000256" key="3">
    <source>
        <dbReference type="ARBA" id="ARBA00022475"/>
    </source>
</evidence>
<feature type="transmembrane region" description="Helical" evidence="8">
    <location>
        <begin position="69"/>
        <end position="85"/>
    </location>
</feature>
<evidence type="ECO:0000256" key="1">
    <source>
        <dbReference type="ARBA" id="ARBA00004651"/>
    </source>
</evidence>
<feature type="compositionally biased region" description="Basic and acidic residues" evidence="7">
    <location>
        <begin position="11"/>
        <end position="22"/>
    </location>
</feature>
<dbReference type="Proteomes" id="UP000557772">
    <property type="component" value="Unassembled WGS sequence"/>
</dbReference>
<protein>
    <submittedName>
        <fullName evidence="10">MFS transporter</fullName>
    </submittedName>
</protein>
<keyword evidence="5 8" id="KW-1133">Transmembrane helix</keyword>
<evidence type="ECO:0000313" key="11">
    <source>
        <dbReference type="Proteomes" id="UP000557772"/>
    </source>
</evidence>
<dbReference type="InterPro" id="IPR036259">
    <property type="entry name" value="MFS_trans_sf"/>
</dbReference>
<dbReference type="SUPFAM" id="SSF103473">
    <property type="entry name" value="MFS general substrate transporter"/>
    <property type="match status" value="1"/>
</dbReference>
<sequence length="482" mass="49070">MTTSRSSISDTDDRQTQTPEGKDTAAPTAAILAIACVAQFMVVLDVSIVNVALPSIRSGLGFTPADLQWVVNAYTVPFAGFLLAGGRLADLRGRRQAFLIGITLFTLASLLGGLASNPETLIAARAVQGLAAAVVAPATLTLLATTFVDPAARARAFSVWGAVAGAGGAIGALAGGVLTEWLSWRWILLVNVPIGVVLVAAAVKFVTDLPALRRPRNVDLPGALSVTVGTAALVYAIIGTEQYGWTSARTVITAAVAVVALIFFVIDQVRLSPEPLLSFSLFRVRPVWVANVLVFASGAALFGMFYFLTLYLQGVLGYSPIRAGLAYLPLAIALALTARFGARLVEPIGLRVLLTTGLVLTAAGLGLLGLLSDTSTYALGVLGPTILVGVGQGLVMTCATLAGTSGLPPERAGVASGLINATRQLGGALGLAVLATVSTNRIAHTSGGAAHAQAAGYSAALAVGAAIAAVAALFALLAPGRR</sequence>
<dbReference type="NCBIfam" id="TIGR00711">
    <property type="entry name" value="efflux_EmrB"/>
    <property type="match status" value="1"/>
</dbReference>
<dbReference type="EMBL" id="JABENB010000001">
    <property type="protein sequence ID" value="NNG38288.1"/>
    <property type="molecule type" value="Genomic_DNA"/>
</dbReference>
<name>A0A849AGF2_9MICO</name>
<feature type="transmembrane region" description="Helical" evidence="8">
    <location>
        <begin position="97"/>
        <end position="116"/>
    </location>
</feature>
<feature type="transmembrane region" description="Helical" evidence="8">
    <location>
        <begin position="287"/>
        <end position="309"/>
    </location>
</feature>
<dbReference type="GO" id="GO:0005886">
    <property type="term" value="C:plasma membrane"/>
    <property type="evidence" value="ECO:0007669"/>
    <property type="project" value="UniProtKB-SubCell"/>
</dbReference>
<feature type="transmembrane region" description="Helical" evidence="8">
    <location>
        <begin position="425"/>
        <end position="443"/>
    </location>
</feature>
<evidence type="ECO:0000256" key="7">
    <source>
        <dbReference type="SAM" id="MobiDB-lite"/>
    </source>
</evidence>
<keyword evidence="11" id="KW-1185">Reference proteome</keyword>
<dbReference type="PANTHER" id="PTHR42718">
    <property type="entry name" value="MAJOR FACILITATOR SUPERFAMILY MULTIDRUG TRANSPORTER MFSC"/>
    <property type="match status" value="1"/>
</dbReference>
<dbReference type="Gene3D" id="1.20.1720.10">
    <property type="entry name" value="Multidrug resistance protein D"/>
    <property type="match status" value="1"/>
</dbReference>
<dbReference type="InterPro" id="IPR004638">
    <property type="entry name" value="EmrB-like"/>
</dbReference>
<feature type="transmembrane region" description="Helical" evidence="8">
    <location>
        <begin position="244"/>
        <end position="266"/>
    </location>
</feature>
<feature type="transmembrane region" description="Helical" evidence="8">
    <location>
        <begin position="184"/>
        <end position="206"/>
    </location>
</feature>
<proteinExistence type="predicted"/>
<evidence type="ECO:0000256" key="2">
    <source>
        <dbReference type="ARBA" id="ARBA00022448"/>
    </source>
</evidence>
<keyword evidence="6 8" id="KW-0472">Membrane</keyword>
<feature type="transmembrane region" description="Helical" evidence="8">
    <location>
        <begin position="377"/>
        <end position="404"/>
    </location>
</feature>
<accession>A0A849AGF2</accession>
<keyword evidence="2" id="KW-0813">Transport</keyword>
<dbReference type="PANTHER" id="PTHR42718:SF46">
    <property type="entry name" value="BLR6921 PROTEIN"/>
    <property type="match status" value="1"/>
</dbReference>
<dbReference type="InterPro" id="IPR020846">
    <property type="entry name" value="MFS_dom"/>
</dbReference>
<evidence type="ECO:0000256" key="4">
    <source>
        <dbReference type="ARBA" id="ARBA00022692"/>
    </source>
</evidence>
<dbReference type="RefSeq" id="WP_171151881.1">
    <property type="nucleotide sequence ID" value="NZ_JABENB010000001.1"/>
</dbReference>
<evidence type="ECO:0000256" key="8">
    <source>
        <dbReference type="SAM" id="Phobius"/>
    </source>
</evidence>
<dbReference type="InterPro" id="IPR011701">
    <property type="entry name" value="MFS"/>
</dbReference>
<comment type="subcellular location">
    <subcellularLocation>
        <location evidence="1">Cell membrane</location>
        <topology evidence="1">Multi-pass membrane protein</topology>
    </subcellularLocation>
</comment>
<feature type="transmembrane region" description="Helical" evidence="8">
    <location>
        <begin position="455"/>
        <end position="478"/>
    </location>
</feature>
<feature type="transmembrane region" description="Helical" evidence="8">
    <location>
        <begin position="29"/>
        <end position="49"/>
    </location>
</feature>
<organism evidence="10 11">
    <name type="scientific">Flexivirga aerilata</name>
    <dbReference type="NCBI Taxonomy" id="1656889"/>
    <lineage>
        <taxon>Bacteria</taxon>
        <taxon>Bacillati</taxon>
        <taxon>Actinomycetota</taxon>
        <taxon>Actinomycetes</taxon>
        <taxon>Micrococcales</taxon>
        <taxon>Dermacoccaceae</taxon>
        <taxon>Flexivirga</taxon>
    </lineage>
</organism>
<evidence type="ECO:0000256" key="6">
    <source>
        <dbReference type="ARBA" id="ARBA00023136"/>
    </source>
</evidence>
<keyword evidence="4 8" id="KW-0812">Transmembrane</keyword>
<feature type="transmembrane region" description="Helical" evidence="8">
    <location>
        <begin position="157"/>
        <end position="178"/>
    </location>
</feature>
<keyword evidence="3" id="KW-1003">Cell membrane</keyword>
<feature type="transmembrane region" description="Helical" evidence="8">
    <location>
        <begin position="218"/>
        <end position="238"/>
    </location>
</feature>